<comment type="caution">
    <text evidence="2">The sequence shown here is derived from an EMBL/GenBank/DDBJ whole genome shotgun (WGS) entry which is preliminary data.</text>
</comment>
<evidence type="ECO:0000313" key="2">
    <source>
        <dbReference type="EMBL" id="MDR5892239.1"/>
    </source>
</evidence>
<evidence type="ECO:0000259" key="1">
    <source>
        <dbReference type="Pfam" id="PF14341"/>
    </source>
</evidence>
<reference evidence="2 3" key="1">
    <citation type="submission" date="2023-04" db="EMBL/GenBank/DDBJ databases">
        <title>A long-awaited taxogenomic arrangement of the family Halomonadaceae.</title>
        <authorList>
            <person name="De La Haba R."/>
            <person name="Chuvochina M."/>
            <person name="Wittouck S."/>
            <person name="Arahal D.R."/>
            <person name="Sanchez-Porro C."/>
            <person name="Hugenholtz P."/>
            <person name="Ventosa A."/>
        </authorList>
    </citation>
    <scope>NUCLEOTIDE SEQUENCE [LARGE SCALE GENOMIC DNA]</scope>
    <source>
        <strain evidence="2 3">DSM 17332</strain>
    </source>
</reference>
<sequence>MNKRLGAALVVVLALLAIALMVGLSMMQSSQVDERLAGNYRAQADAQMGAEKAACAGFGALEGPDDFVSVSLSLAELSSLGWQGFGNDAEFNGQVLSPDACSGNVECHYRYAKIGGVSYILAMGAVSDDEAVIAVSEPITLLVLEDYLGPGFADFDPITLLGNVEGFSHTNSRPFTISRVGDDNEGYSIAVQNPGDVEEITFSANNEGNHASVDDELVQAKQYSDEELAQIAALVDFAKYSHHSNVKYYGGSCALRVGEEQEGDVPSCYGDGEPSGGLLVVDGDFYWDGYNYFEGVILVRGENITYNGGGSGSLRGALVHLPANPDGQQTADGFDLGDSYITMNGGGASAFVHDPDILSELEEGWFGGDGSGGCEGESRFRIYRWE</sequence>
<dbReference type="InterPro" id="IPR025746">
    <property type="entry name" value="PilX_N_dom"/>
</dbReference>
<dbReference type="Pfam" id="PF14341">
    <property type="entry name" value="PilX_N"/>
    <property type="match status" value="1"/>
</dbReference>
<proteinExistence type="predicted"/>
<feature type="domain" description="Type 4 fimbrial biogenesis protein PilX N-terminal" evidence="1">
    <location>
        <begin position="6"/>
        <end position="51"/>
    </location>
</feature>
<gene>
    <name evidence="2" type="ORF">QC820_05375</name>
</gene>
<accession>A0ABU1GJV0</accession>
<keyword evidence="3" id="KW-1185">Reference proteome</keyword>
<protein>
    <submittedName>
        <fullName evidence="2">PilX N-terminal domain-containing pilus assembly protein</fullName>
    </submittedName>
</protein>
<name>A0ABU1GJV0_9GAMM</name>
<organism evidence="2 3">
    <name type="scientific">Halomonas mongoliensis</name>
    <dbReference type="NCBI Taxonomy" id="321265"/>
    <lineage>
        <taxon>Bacteria</taxon>
        <taxon>Pseudomonadati</taxon>
        <taxon>Pseudomonadota</taxon>
        <taxon>Gammaproteobacteria</taxon>
        <taxon>Oceanospirillales</taxon>
        <taxon>Halomonadaceae</taxon>
        <taxon>Halomonas</taxon>
    </lineage>
</organism>
<dbReference type="RefSeq" id="WP_309636048.1">
    <property type="nucleotide sequence ID" value="NZ_JARWAL010000003.1"/>
</dbReference>
<dbReference type="Proteomes" id="UP001252270">
    <property type="component" value="Unassembled WGS sequence"/>
</dbReference>
<evidence type="ECO:0000313" key="3">
    <source>
        <dbReference type="Proteomes" id="UP001252270"/>
    </source>
</evidence>
<dbReference type="EMBL" id="JARWAL010000003">
    <property type="protein sequence ID" value="MDR5892239.1"/>
    <property type="molecule type" value="Genomic_DNA"/>
</dbReference>